<dbReference type="KEGG" id="hpx:HMPREF0462_0345"/>
<dbReference type="RefSeq" id="WP_014536429.1">
    <property type="nucleotide sequence ID" value="NC_017375.1"/>
</dbReference>
<protein>
    <submittedName>
        <fullName evidence="1">Uncharacterized protein</fullName>
    </submittedName>
</protein>
<sequence>MNNFGAIHFNLENIQTPTPLIQAEGIINLNTTQTPFMNVNNSMANNTTYTLLKSSRYIDYNINPNSLQSYLNLYILININGNRIEEKNGVLTYLGQRVLLQDKGLLLSVALPDSNNAHQNNILSLSVLYNQIKMSYGDKAMDFTPPYFTRLHCGHSRAKHTKSN</sequence>
<dbReference type="HOGENOM" id="CLU_1616755_0_0_7"/>
<accession>F4D4G3</accession>
<proteinExistence type="predicted"/>
<reference evidence="1 2" key="1">
    <citation type="submission" date="2011-03" db="EMBL/GenBank/DDBJ databases">
        <authorList>
            <person name="Muzny D."/>
            <person name="Qin X."/>
            <person name="Deng J."/>
            <person name="Jiang H."/>
            <person name="Liu Y."/>
            <person name="Qu J."/>
            <person name="Song X.-Z."/>
            <person name="Zhang L."/>
            <person name="Thornton R."/>
            <person name="Coyle M."/>
            <person name="Francisco L."/>
            <person name="Jackson L."/>
            <person name="Javaid M."/>
            <person name="Korchina V."/>
            <person name="Kovar C."/>
            <person name="Mata R."/>
            <person name="Mathew T."/>
            <person name="Ngo R."/>
            <person name="Nguyen L."/>
            <person name="Nguyen N."/>
            <person name="Okwuonu G."/>
            <person name="Ongeri F."/>
            <person name="Pham C."/>
            <person name="Simmons D."/>
            <person name="Wilczek-Boney K."/>
            <person name="Hale W."/>
            <person name="Jakkamsetti A."/>
            <person name="Pham P."/>
            <person name="Ruth R."/>
            <person name="San Lucas F."/>
            <person name="Warren J."/>
            <person name="Zhang J."/>
            <person name="Zhao Z."/>
            <person name="Zhou C."/>
            <person name="Zhu D."/>
            <person name="Lee S."/>
            <person name="Bess C."/>
            <person name="Blankenburg K."/>
            <person name="Forbes L."/>
            <person name="Fu Q."/>
            <person name="Gubbala S."/>
            <person name="Hirani K."/>
            <person name="Jayaseelan J.C."/>
            <person name="Lara F."/>
            <person name="Munidasa M."/>
            <person name="Palculict T."/>
            <person name="Patil S."/>
            <person name="Pu L.-L."/>
            <person name="Saada N."/>
            <person name="Tang L."/>
            <person name="Weissenberger G."/>
            <person name="Zhu Y."/>
            <person name="Hemphill L."/>
            <person name="Shang Y."/>
            <person name="Youmans B."/>
            <person name="Ayvaz T."/>
            <person name="Ross M."/>
            <person name="Santibanez J."/>
            <person name="Aqrawi P."/>
            <person name="Gross S."/>
            <person name="Joshi V."/>
            <person name="Fowler G."/>
            <person name="Nazareth L."/>
            <person name="Reid J."/>
            <person name="Worley K."/>
            <person name="Petrosino J."/>
            <person name="Highlander S."/>
            <person name="Gibbs R."/>
            <person name="Gibbs R."/>
        </authorList>
    </citation>
    <scope>NUCLEOTIDE SEQUENCE [LARGE SCALE GENOMIC DNA]</scope>
    <source>
        <strain evidence="1 2">83</strain>
    </source>
</reference>
<gene>
    <name evidence="1" type="ORF">HMPREF0462_0345</name>
</gene>
<organism evidence="1 2">
    <name type="scientific">Helicobacter pylori 83</name>
    <dbReference type="NCBI Taxonomy" id="585538"/>
    <lineage>
        <taxon>Bacteria</taxon>
        <taxon>Pseudomonadati</taxon>
        <taxon>Campylobacterota</taxon>
        <taxon>Epsilonproteobacteria</taxon>
        <taxon>Campylobacterales</taxon>
        <taxon>Helicobacteraceae</taxon>
        <taxon>Helicobacter</taxon>
    </lineage>
</organism>
<evidence type="ECO:0000313" key="2">
    <source>
        <dbReference type="Proteomes" id="UP000008459"/>
    </source>
</evidence>
<dbReference type="EMBL" id="CP002605">
    <property type="protein sequence ID" value="AEE69950.1"/>
    <property type="molecule type" value="Genomic_DNA"/>
</dbReference>
<dbReference type="Proteomes" id="UP000008459">
    <property type="component" value="Chromosome"/>
</dbReference>
<evidence type="ECO:0000313" key="1">
    <source>
        <dbReference type="EMBL" id="AEE69950.1"/>
    </source>
</evidence>
<name>F4D4G3_HELPX</name>
<dbReference type="PATRIC" id="fig|585538.3.peg.357"/>
<dbReference type="AlphaFoldDB" id="F4D4G3"/>